<comment type="caution">
    <text evidence="3">The sequence shown here is derived from an EMBL/GenBank/DDBJ whole genome shotgun (WGS) entry which is preliminary data.</text>
</comment>
<evidence type="ECO:0000313" key="4">
    <source>
        <dbReference type="Proteomes" id="UP001302949"/>
    </source>
</evidence>
<protein>
    <submittedName>
        <fullName evidence="3">NAD(P)-dependent oxidoreductase</fullName>
    </submittedName>
</protein>
<dbReference type="SUPFAM" id="SSF51735">
    <property type="entry name" value="NAD(P)-binding Rossmann-fold domains"/>
    <property type="match status" value="1"/>
</dbReference>
<name>A0ABU5QEK7_9BACT</name>
<accession>A0ABU5QEK7</accession>
<dbReference type="EMBL" id="JAYFUM010000024">
    <property type="protein sequence ID" value="MEA5141158.1"/>
    <property type="molecule type" value="Genomic_DNA"/>
</dbReference>
<dbReference type="RefSeq" id="WP_323298315.1">
    <property type="nucleotide sequence ID" value="NZ_JAYFUM010000024.1"/>
</dbReference>
<dbReference type="PANTHER" id="PTHR43000">
    <property type="entry name" value="DTDP-D-GLUCOSE 4,6-DEHYDRATASE-RELATED"/>
    <property type="match status" value="1"/>
</dbReference>
<feature type="domain" description="NAD-dependent epimerase/dehydratase" evidence="2">
    <location>
        <begin position="6"/>
        <end position="235"/>
    </location>
</feature>
<keyword evidence="4" id="KW-1185">Reference proteome</keyword>
<proteinExistence type="inferred from homology"/>
<dbReference type="Proteomes" id="UP001302949">
    <property type="component" value="Unassembled WGS sequence"/>
</dbReference>
<comment type="similarity">
    <text evidence="1">Belongs to the NAD(P)-dependent epimerase/dehydratase family.</text>
</comment>
<evidence type="ECO:0000259" key="2">
    <source>
        <dbReference type="Pfam" id="PF01370"/>
    </source>
</evidence>
<dbReference type="InterPro" id="IPR036291">
    <property type="entry name" value="NAD(P)-bd_dom_sf"/>
</dbReference>
<evidence type="ECO:0000256" key="1">
    <source>
        <dbReference type="ARBA" id="ARBA00007637"/>
    </source>
</evidence>
<evidence type="ECO:0000313" key="3">
    <source>
        <dbReference type="EMBL" id="MEA5141158.1"/>
    </source>
</evidence>
<dbReference type="Pfam" id="PF01370">
    <property type="entry name" value="Epimerase"/>
    <property type="match status" value="1"/>
</dbReference>
<dbReference type="InterPro" id="IPR001509">
    <property type="entry name" value="Epimerase_deHydtase"/>
</dbReference>
<gene>
    <name evidence="3" type="ORF">VB248_18545</name>
</gene>
<reference evidence="3 4" key="1">
    <citation type="submission" date="2023-12" db="EMBL/GenBank/DDBJ databases">
        <title>Novel species of the genus Arcicella isolated from rivers.</title>
        <authorList>
            <person name="Lu H."/>
        </authorList>
    </citation>
    <scope>NUCLEOTIDE SEQUENCE [LARGE SCALE GENOMIC DNA]</scope>
    <source>
        <strain evidence="3 4">KCTC 23307</strain>
    </source>
</reference>
<dbReference type="Gene3D" id="3.40.50.720">
    <property type="entry name" value="NAD(P)-binding Rossmann-like Domain"/>
    <property type="match status" value="1"/>
</dbReference>
<organism evidence="3 4">
    <name type="scientific">Arcicella rigui</name>
    <dbReference type="NCBI Taxonomy" id="797020"/>
    <lineage>
        <taxon>Bacteria</taxon>
        <taxon>Pseudomonadati</taxon>
        <taxon>Bacteroidota</taxon>
        <taxon>Cytophagia</taxon>
        <taxon>Cytophagales</taxon>
        <taxon>Flectobacillaceae</taxon>
        <taxon>Arcicella</taxon>
    </lineage>
</organism>
<sequence length="307" mass="34629">MKKKAIITGGTGFLGKAIIEKLIKANYLLFVLIRKESNLSFINHLLPCCKCIYYETLQDKELLVLLEDAMNTDLFIHCAWKGVSNIERDQISQITYNITLTIDAVILANNLKCKKWVGMGSQAEYGIVNDIAYEETTPISPFSTYGKSKVACYWAASGLCQIFGLPMLWCRIFSLYGINDNPNTLISYLIQSCLNSTSPSLTNCEQKWDYLYVVDGAEAIINLSESNEKGVFNIGSGKSVALREVVNYIKKQINPHLYVGYGQKSYAENQIMHLEADISKLKKVTNWKPVFDLQTGLSETINYYLKN</sequence>